<evidence type="ECO:0000256" key="3">
    <source>
        <dbReference type="ARBA" id="ARBA00023004"/>
    </source>
</evidence>
<dbReference type="SMART" id="SM00525">
    <property type="entry name" value="FES"/>
    <property type="match status" value="1"/>
</dbReference>
<keyword evidence="6" id="KW-0456">Lyase</keyword>
<dbReference type="Pfam" id="PF00730">
    <property type="entry name" value="HhH-GPD"/>
    <property type="match status" value="1"/>
</dbReference>
<evidence type="ECO:0000256" key="2">
    <source>
        <dbReference type="ARBA" id="ARBA00022723"/>
    </source>
</evidence>
<dbReference type="GO" id="GO:0016787">
    <property type="term" value="F:hydrolase activity"/>
    <property type="evidence" value="ECO:0007669"/>
    <property type="project" value="UniProtKB-ARBA"/>
</dbReference>
<name>A0A3B1C5X9_9ZZZZ</name>
<keyword evidence="2" id="KW-0479">Metal-binding</keyword>
<organism evidence="6">
    <name type="scientific">hydrothermal vent metagenome</name>
    <dbReference type="NCBI Taxonomy" id="652676"/>
    <lineage>
        <taxon>unclassified sequences</taxon>
        <taxon>metagenomes</taxon>
        <taxon>ecological metagenomes</taxon>
    </lineage>
</organism>
<dbReference type="Pfam" id="PF10576">
    <property type="entry name" value="EndIII_4Fe-2S"/>
    <property type="match status" value="1"/>
</dbReference>
<accession>A0A3B1C5X9</accession>
<dbReference type="SMART" id="SM00478">
    <property type="entry name" value="ENDO3c"/>
    <property type="match status" value="1"/>
</dbReference>
<dbReference type="AlphaFoldDB" id="A0A3B1C5X9"/>
<dbReference type="InterPro" id="IPR011257">
    <property type="entry name" value="DNA_glycosylase"/>
</dbReference>
<dbReference type="EC" id="4.2.99.18" evidence="6"/>
<proteinExistence type="predicted"/>
<feature type="domain" description="HhH-GPD" evidence="5">
    <location>
        <begin position="40"/>
        <end position="196"/>
    </location>
</feature>
<reference evidence="6" key="1">
    <citation type="submission" date="2018-06" db="EMBL/GenBank/DDBJ databases">
        <authorList>
            <person name="Zhirakovskaya E."/>
        </authorList>
    </citation>
    <scope>NUCLEOTIDE SEQUENCE</scope>
</reference>
<protein>
    <submittedName>
        <fullName evidence="6">Endonuclease III</fullName>
        <ecNumber evidence="6">4.2.99.18</ecNumber>
    </submittedName>
</protein>
<dbReference type="InterPro" id="IPR023170">
    <property type="entry name" value="HhH_base_excis_C"/>
</dbReference>
<sequence length="238" mass="27104">MDINTKKILNVNKNLIKHFGIPPRNKELPDSVDMLIATILSQNTNDNNSFKAYQNLKRKYNSWDELLKVRRTTIEKEIKVAGLGLQKSKAIKNFITNLYKEKKKISLDHIVELENSAAISELTKFKGIGIKTASCVLLFAEGRNVCPVDTHVHRTVNRIGIVKASTPDKTFFKLNDNFPPKIAHQFHTNLIRLGREICKPKNPSCGICPLLELCEFEEKNLSKKEKGNERSFMLLDSV</sequence>
<dbReference type="GO" id="GO:0046872">
    <property type="term" value="F:metal ion binding"/>
    <property type="evidence" value="ECO:0007669"/>
    <property type="project" value="UniProtKB-KW"/>
</dbReference>
<dbReference type="PANTHER" id="PTHR47203:SF1">
    <property type="entry name" value="HYPOTHETICAL BASE EXCISION DNA REPAIR PROTEIN (EUROFUNG)"/>
    <property type="match status" value="1"/>
</dbReference>
<keyword evidence="6" id="KW-0255">Endonuclease</keyword>
<dbReference type="Gene3D" id="1.10.340.30">
    <property type="entry name" value="Hypothetical protein, domain 2"/>
    <property type="match status" value="1"/>
</dbReference>
<evidence type="ECO:0000259" key="5">
    <source>
        <dbReference type="SMART" id="SM00478"/>
    </source>
</evidence>
<keyword evidence="3" id="KW-0408">Iron</keyword>
<dbReference type="GO" id="GO:0006284">
    <property type="term" value="P:base-excision repair"/>
    <property type="evidence" value="ECO:0007669"/>
    <property type="project" value="InterPro"/>
</dbReference>
<dbReference type="CDD" id="cd00056">
    <property type="entry name" value="ENDO3c"/>
    <property type="match status" value="1"/>
</dbReference>
<comment type="cofactor">
    <cofactor evidence="1">
        <name>[4Fe-4S] cluster</name>
        <dbReference type="ChEBI" id="CHEBI:49883"/>
    </cofactor>
</comment>
<dbReference type="GO" id="GO:0140078">
    <property type="term" value="F:class I DNA-(apurinic or apyrimidinic site) endonuclease activity"/>
    <property type="evidence" value="ECO:0007669"/>
    <property type="project" value="UniProtKB-EC"/>
</dbReference>
<dbReference type="EMBL" id="UOGD01000157">
    <property type="protein sequence ID" value="VAX20023.1"/>
    <property type="molecule type" value="Genomic_DNA"/>
</dbReference>
<dbReference type="PANTHER" id="PTHR47203">
    <property type="match status" value="1"/>
</dbReference>
<dbReference type="InterPro" id="IPR003265">
    <property type="entry name" value="HhH-GPD_domain"/>
</dbReference>
<dbReference type="Gene3D" id="1.10.1670.10">
    <property type="entry name" value="Helix-hairpin-Helix base-excision DNA repair enzymes (C-terminal)"/>
    <property type="match status" value="1"/>
</dbReference>
<dbReference type="SUPFAM" id="SSF48150">
    <property type="entry name" value="DNA-glycosylase"/>
    <property type="match status" value="1"/>
</dbReference>
<keyword evidence="6" id="KW-0378">Hydrolase</keyword>
<dbReference type="GO" id="GO:0051539">
    <property type="term" value="F:4 iron, 4 sulfur cluster binding"/>
    <property type="evidence" value="ECO:0007669"/>
    <property type="project" value="InterPro"/>
</dbReference>
<evidence type="ECO:0000313" key="6">
    <source>
        <dbReference type="EMBL" id="VAX20023.1"/>
    </source>
</evidence>
<evidence type="ECO:0000256" key="4">
    <source>
        <dbReference type="ARBA" id="ARBA00023014"/>
    </source>
</evidence>
<dbReference type="InterPro" id="IPR003651">
    <property type="entry name" value="Endonuclease3_FeS-loop_motif"/>
</dbReference>
<keyword evidence="4" id="KW-0411">Iron-sulfur</keyword>
<dbReference type="PIRSF" id="PIRSF001435">
    <property type="entry name" value="Nth"/>
    <property type="match status" value="1"/>
</dbReference>
<gene>
    <name evidence="6" type="ORF">MNBD_IGNAVI01-2768</name>
</gene>
<keyword evidence="6" id="KW-0540">Nuclease</keyword>
<evidence type="ECO:0000256" key="1">
    <source>
        <dbReference type="ARBA" id="ARBA00001966"/>
    </source>
</evidence>